<dbReference type="InterPro" id="IPR023631">
    <property type="entry name" value="Amidase_dom"/>
</dbReference>
<evidence type="ECO:0000313" key="8">
    <source>
        <dbReference type="EMBL" id="MDQ0274401.1"/>
    </source>
</evidence>
<evidence type="ECO:0000313" key="9">
    <source>
        <dbReference type="Proteomes" id="UP001236559"/>
    </source>
</evidence>
<evidence type="ECO:0000256" key="1">
    <source>
        <dbReference type="ARBA" id="ARBA00022598"/>
    </source>
</evidence>
<dbReference type="RefSeq" id="WP_307494898.1">
    <property type="nucleotide sequence ID" value="NZ_JAUSTN010000002.1"/>
</dbReference>
<keyword evidence="9" id="KW-1185">Reference proteome</keyword>
<feature type="active site" description="Acyl-ester intermediate" evidence="6">
    <location>
        <position position="174"/>
    </location>
</feature>
<dbReference type="InterPro" id="IPR036928">
    <property type="entry name" value="AS_sf"/>
</dbReference>
<comment type="subunit">
    <text evidence="6">Heterotrimer of A, B and C subunits.</text>
</comment>
<dbReference type="SUPFAM" id="SSF75304">
    <property type="entry name" value="Amidase signature (AS) enzymes"/>
    <property type="match status" value="1"/>
</dbReference>
<dbReference type="GO" id="GO:0050567">
    <property type="term" value="F:glutaminyl-tRNA synthase (glutamine-hydrolyzing) activity"/>
    <property type="evidence" value="ECO:0007669"/>
    <property type="project" value="UniProtKB-EC"/>
</dbReference>
<gene>
    <name evidence="6" type="primary">gatA</name>
    <name evidence="8" type="ORF">J2S72_000409</name>
</gene>
<proteinExistence type="inferred from homology"/>
<dbReference type="Gene3D" id="3.90.1300.10">
    <property type="entry name" value="Amidase signature (AS) domain"/>
    <property type="match status" value="1"/>
</dbReference>
<dbReference type="InterPro" id="IPR004412">
    <property type="entry name" value="GatA"/>
</dbReference>
<dbReference type="PANTHER" id="PTHR11895:SF7">
    <property type="entry name" value="GLUTAMYL-TRNA(GLN) AMIDOTRANSFERASE SUBUNIT A, MITOCHONDRIAL"/>
    <property type="match status" value="1"/>
</dbReference>
<accession>A0ABU0AUD3</accession>
<evidence type="ECO:0000256" key="2">
    <source>
        <dbReference type="ARBA" id="ARBA00022741"/>
    </source>
</evidence>
<dbReference type="HAMAP" id="MF_00120">
    <property type="entry name" value="GatA"/>
    <property type="match status" value="1"/>
</dbReference>
<evidence type="ECO:0000259" key="7">
    <source>
        <dbReference type="Pfam" id="PF01425"/>
    </source>
</evidence>
<dbReference type="Pfam" id="PF01425">
    <property type="entry name" value="Amidase"/>
    <property type="match status" value="1"/>
</dbReference>
<keyword evidence="1 6" id="KW-0436">Ligase</keyword>
<dbReference type="PANTHER" id="PTHR11895">
    <property type="entry name" value="TRANSAMIDASE"/>
    <property type="match status" value="1"/>
</dbReference>
<sequence length="475" mass="52695">MNLTELSLEQLCQGYRKKDFSVTEVTRAYIKNIEEKDGEINAYITKTNDLALKRAKELDEGNFDLPLYGIPLSLKDNISLKDVRMTCGSKMLENYISPYDSSVSKKVKEAGAVILGKTNMDEFAMGATTRSSYFGYTKNPLNTKLVPGGSSGGSAASVASNTALVSVGTDTGGSTRQPASYCGIVGIKPTYGSISRYGISTMANTFDSPGTMGHSVEDATSLLKILVGRDKLDATSLGNESIEKIDLKNLDETYLKNKKIAIPKIYMEMDLKENVMSEFERAIKKFQDLGGKVEIIDLPYLKYVIETYHILVNGEIAPNMARFDGLRFGHRTKEYGSIEEMYRKSRGEGFGKEVKKRIMIGTHILSLDLAEDYYYKALKVRGLIKRDMDMALKDHDFILSPTSPMLPFELESNMSSVEVYQADMFTIPANMAGCPSLSIPMPIKDGLSVGIELTGKRFEDDVIINCAHIFERSFK</sequence>
<organism evidence="8 9">
    <name type="scientific">Peptoniphilus koenoeneniae</name>
    <dbReference type="NCBI Taxonomy" id="507751"/>
    <lineage>
        <taxon>Bacteria</taxon>
        <taxon>Bacillati</taxon>
        <taxon>Bacillota</taxon>
        <taxon>Tissierellia</taxon>
        <taxon>Tissierellales</taxon>
        <taxon>Peptoniphilaceae</taxon>
        <taxon>Peptoniphilus</taxon>
    </lineage>
</organism>
<comment type="similarity">
    <text evidence="6">Belongs to the amidase family. GatA subfamily.</text>
</comment>
<dbReference type="InterPro" id="IPR000120">
    <property type="entry name" value="Amidase"/>
</dbReference>
<name>A0ABU0AUD3_9FIRM</name>
<feature type="active site" description="Charge relay system" evidence="6">
    <location>
        <position position="75"/>
    </location>
</feature>
<feature type="domain" description="Amidase" evidence="7">
    <location>
        <begin position="24"/>
        <end position="461"/>
    </location>
</feature>
<dbReference type="Proteomes" id="UP001236559">
    <property type="component" value="Unassembled WGS sequence"/>
</dbReference>
<evidence type="ECO:0000256" key="6">
    <source>
        <dbReference type="HAMAP-Rule" id="MF_00120"/>
    </source>
</evidence>
<comment type="caution">
    <text evidence="8">The sequence shown here is derived from an EMBL/GenBank/DDBJ whole genome shotgun (WGS) entry which is preliminary data.</text>
</comment>
<feature type="active site" description="Charge relay system" evidence="6">
    <location>
        <position position="150"/>
    </location>
</feature>
<keyword evidence="2 6" id="KW-0547">Nucleotide-binding</keyword>
<dbReference type="EMBL" id="JAUSTN010000002">
    <property type="protein sequence ID" value="MDQ0274401.1"/>
    <property type="molecule type" value="Genomic_DNA"/>
</dbReference>
<evidence type="ECO:0000256" key="4">
    <source>
        <dbReference type="ARBA" id="ARBA00022917"/>
    </source>
</evidence>
<evidence type="ECO:0000256" key="3">
    <source>
        <dbReference type="ARBA" id="ARBA00022840"/>
    </source>
</evidence>
<keyword evidence="3 6" id="KW-0067">ATP-binding</keyword>
<reference evidence="8 9" key="1">
    <citation type="submission" date="2023-07" db="EMBL/GenBank/DDBJ databases">
        <title>Genomic Encyclopedia of Type Strains, Phase IV (KMG-IV): sequencing the most valuable type-strain genomes for metagenomic binning, comparative biology and taxonomic classification.</title>
        <authorList>
            <person name="Goeker M."/>
        </authorList>
    </citation>
    <scope>NUCLEOTIDE SEQUENCE [LARGE SCALE GENOMIC DNA]</scope>
    <source>
        <strain evidence="8 9">DSM 22616</strain>
    </source>
</reference>
<evidence type="ECO:0000256" key="5">
    <source>
        <dbReference type="ARBA" id="ARBA00025295"/>
    </source>
</evidence>
<dbReference type="GO" id="GO:0050566">
    <property type="term" value="F:asparaginyl-tRNA synthase (glutamine-hydrolyzing) activity"/>
    <property type="evidence" value="ECO:0007669"/>
    <property type="project" value="UniProtKB-EC"/>
</dbReference>
<comment type="function">
    <text evidence="5 6">Allows the formation of correctly charged Gln-tRNA(Gln) through the transamidation of misacylated Glu-tRNA(Gln) in organisms which lack glutaminyl-tRNA synthetase. The reaction takes place in the presence of glutamine and ATP through an activated gamma-phospho-Glu-tRNA(Gln).</text>
</comment>
<comment type="catalytic activity">
    <reaction evidence="6">
        <text>L-glutamyl-tRNA(Gln) + L-glutamine + ATP + H2O = L-glutaminyl-tRNA(Gln) + L-glutamate + ADP + phosphate + H(+)</text>
        <dbReference type="Rhea" id="RHEA:17521"/>
        <dbReference type="Rhea" id="RHEA-COMP:9681"/>
        <dbReference type="Rhea" id="RHEA-COMP:9684"/>
        <dbReference type="ChEBI" id="CHEBI:15377"/>
        <dbReference type="ChEBI" id="CHEBI:15378"/>
        <dbReference type="ChEBI" id="CHEBI:29985"/>
        <dbReference type="ChEBI" id="CHEBI:30616"/>
        <dbReference type="ChEBI" id="CHEBI:43474"/>
        <dbReference type="ChEBI" id="CHEBI:58359"/>
        <dbReference type="ChEBI" id="CHEBI:78520"/>
        <dbReference type="ChEBI" id="CHEBI:78521"/>
        <dbReference type="ChEBI" id="CHEBI:456216"/>
        <dbReference type="EC" id="6.3.5.7"/>
    </reaction>
</comment>
<dbReference type="NCBIfam" id="TIGR00132">
    <property type="entry name" value="gatA"/>
    <property type="match status" value="1"/>
</dbReference>
<keyword evidence="4 6" id="KW-0648">Protein biosynthesis</keyword>
<dbReference type="EC" id="6.3.5.7" evidence="6"/>
<protein>
    <recommendedName>
        <fullName evidence="6">Glutamyl-tRNA(Gln) amidotransferase subunit A</fullName>
        <shortName evidence="6">Glu-ADT subunit A</shortName>
        <ecNumber evidence="6">6.3.5.7</ecNumber>
    </recommendedName>
</protein>